<protein>
    <recommendedName>
        <fullName evidence="4">Secreted protein</fullName>
    </recommendedName>
</protein>
<keyword evidence="1" id="KW-0732">Signal</keyword>
<dbReference type="EMBL" id="JAAKZV010000070">
    <property type="protein sequence ID" value="NGN65725.1"/>
    <property type="molecule type" value="Genomic_DNA"/>
</dbReference>
<evidence type="ECO:0008006" key="4">
    <source>
        <dbReference type="Google" id="ProtNLM"/>
    </source>
</evidence>
<dbReference type="Proteomes" id="UP000481583">
    <property type="component" value="Unassembled WGS sequence"/>
</dbReference>
<dbReference type="RefSeq" id="WP_165238433.1">
    <property type="nucleotide sequence ID" value="NZ_JAAKZV010000070.1"/>
</dbReference>
<evidence type="ECO:0000313" key="2">
    <source>
        <dbReference type="EMBL" id="NGN65725.1"/>
    </source>
</evidence>
<proteinExistence type="predicted"/>
<evidence type="ECO:0000256" key="1">
    <source>
        <dbReference type="SAM" id="SignalP"/>
    </source>
</evidence>
<keyword evidence="3" id="KW-1185">Reference proteome</keyword>
<accession>A0A6G4U0G4</accession>
<dbReference type="AlphaFoldDB" id="A0A6G4U0G4"/>
<reference evidence="2 3" key="1">
    <citation type="submission" date="2020-02" db="EMBL/GenBank/DDBJ databases">
        <title>Whole-genome analyses of novel actinobacteria.</title>
        <authorList>
            <person name="Sahin N."/>
        </authorList>
    </citation>
    <scope>NUCLEOTIDE SEQUENCE [LARGE SCALE GENOMIC DNA]</scope>
    <source>
        <strain evidence="2 3">A7024</strain>
    </source>
</reference>
<evidence type="ECO:0000313" key="3">
    <source>
        <dbReference type="Proteomes" id="UP000481583"/>
    </source>
</evidence>
<name>A0A6G4U0G4_9ACTN</name>
<feature type="chain" id="PRO_5026180427" description="Secreted protein" evidence="1">
    <location>
        <begin position="29"/>
        <end position="161"/>
    </location>
</feature>
<feature type="signal peptide" evidence="1">
    <location>
        <begin position="1"/>
        <end position="28"/>
    </location>
</feature>
<comment type="caution">
    <text evidence="2">The sequence shown here is derived from an EMBL/GenBank/DDBJ whole genome shotgun (WGS) entry which is preliminary data.</text>
</comment>
<gene>
    <name evidence="2" type="ORF">G5C51_17690</name>
</gene>
<sequence length="161" mass="16635">MNRNAIRLASVSIVTALTLGGASGLVHAQEAPQGRPVAAAGALTPDQQASLQQALNLIAQGKGEGLTAADVEQVRTALEQEGGAQDRAGLGAAAKALWNAIKKAGSKYAKPAWEAAQNGVKSFNEWVDGLSNLNPLKWTIKAAPGEAIAELVKYLASIPWS</sequence>
<organism evidence="2 3">
    <name type="scientific">Streptomyces coryli</name>
    <dbReference type="NCBI Taxonomy" id="1128680"/>
    <lineage>
        <taxon>Bacteria</taxon>
        <taxon>Bacillati</taxon>
        <taxon>Actinomycetota</taxon>
        <taxon>Actinomycetes</taxon>
        <taxon>Kitasatosporales</taxon>
        <taxon>Streptomycetaceae</taxon>
        <taxon>Streptomyces</taxon>
    </lineage>
</organism>